<protein>
    <submittedName>
        <fullName evidence="7">Rieske (2Fe-2S) protein</fullName>
    </submittedName>
</protein>
<organism evidence="7 8">
    <name type="scientific">Aquipuribacter hungaricus</name>
    <dbReference type="NCBI Taxonomy" id="545624"/>
    <lineage>
        <taxon>Bacteria</taxon>
        <taxon>Bacillati</taxon>
        <taxon>Actinomycetota</taxon>
        <taxon>Actinomycetes</taxon>
        <taxon>Micrococcales</taxon>
        <taxon>Intrasporangiaceae</taxon>
        <taxon>Aquipuribacter</taxon>
    </lineage>
</organism>
<keyword evidence="4" id="KW-0411">Iron-sulfur</keyword>
<feature type="region of interest" description="Disordered" evidence="5">
    <location>
        <begin position="39"/>
        <end position="63"/>
    </location>
</feature>
<evidence type="ECO:0000256" key="4">
    <source>
        <dbReference type="ARBA" id="ARBA00023014"/>
    </source>
</evidence>
<dbReference type="Pfam" id="PF00355">
    <property type="entry name" value="Rieske"/>
    <property type="match status" value="1"/>
</dbReference>
<feature type="domain" description="Rieske" evidence="6">
    <location>
        <begin position="66"/>
        <end position="161"/>
    </location>
</feature>
<evidence type="ECO:0000256" key="1">
    <source>
        <dbReference type="ARBA" id="ARBA00022714"/>
    </source>
</evidence>
<dbReference type="EMBL" id="JBHRWW010000002">
    <property type="protein sequence ID" value="MFC3687534.1"/>
    <property type="molecule type" value="Genomic_DNA"/>
</dbReference>
<sequence>MDPVSLDCPSRRGVLRTLAGVGVTTIAAGVLSACGGSDAPTGAEGPAATAGAGGTATGGAGGTAAGASVPLADVPVGEAVVVDVDGARYVVAQPSEGEVVAFSASCTHAGTTVEAAGGLELRCPNHGSRFDAADGAAVLNGPAEEPLPSVGARVEGDQVVLDV</sequence>
<accession>A0ABV7WCJ5</accession>
<gene>
    <name evidence="7" type="ORF">ACFOLH_04190</name>
</gene>
<evidence type="ECO:0000256" key="5">
    <source>
        <dbReference type="SAM" id="MobiDB-lite"/>
    </source>
</evidence>
<keyword evidence="2" id="KW-0479">Metal-binding</keyword>
<dbReference type="Gene3D" id="2.102.10.10">
    <property type="entry name" value="Rieske [2Fe-2S] iron-sulphur domain"/>
    <property type="match status" value="1"/>
</dbReference>
<evidence type="ECO:0000313" key="8">
    <source>
        <dbReference type="Proteomes" id="UP001595685"/>
    </source>
</evidence>
<evidence type="ECO:0000259" key="6">
    <source>
        <dbReference type="PROSITE" id="PS51296"/>
    </source>
</evidence>
<evidence type="ECO:0000313" key="7">
    <source>
        <dbReference type="EMBL" id="MFC3687534.1"/>
    </source>
</evidence>
<comment type="caution">
    <text evidence="7">The sequence shown here is derived from an EMBL/GenBank/DDBJ whole genome shotgun (WGS) entry which is preliminary data.</text>
</comment>
<feature type="compositionally biased region" description="Low complexity" evidence="5">
    <location>
        <begin position="39"/>
        <end position="50"/>
    </location>
</feature>
<dbReference type="SUPFAM" id="SSF50022">
    <property type="entry name" value="ISP domain"/>
    <property type="match status" value="1"/>
</dbReference>
<dbReference type="InterPro" id="IPR036922">
    <property type="entry name" value="Rieske_2Fe-2S_sf"/>
</dbReference>
<reference evidence="8" key="1">
    <citation type="journal article" date="2019" name="Int. J. Syst. Evol. Microbiol.">
        <title>The Global Catalogue of Microorganisms (GCM) 10K type strain sequencing project: providing services to taxonomists for standard genome sequencing and annotation.</title>
        <authorList>
            <consortium name="The Broad Institute Genomics Platform"/>
            <consortium name="The Broad Institute Genome Sequencing Center for Infectious Disease"/>
            <person name="Wu L."/>
            <person name="Ma J."/>
        </authorList>
    </citation>
    <scope>NUCLEOTIDE SEQUENCE [LARGE SCALE GENOMIC DNA]</scope>
    <source>
        <strain evidence="8">NCAIM B.02333</strain>
    </source>
</reference>
<dbReference type="PROSITE" id="PS51296">
    <property type="entry name" value="RIESKE"/>
    <property type="match status" value="1"/>
</dbReference>
<keyword evidence="1" id="KW-0001">2Fe-2S</keyword>
<evidence type="ECO:0000256" key="3">
    <source>
        <dbReference type="ARBA" id="ARBA00023004"/>
    </source>
</evidence>
<name>A0ABV7WCJ5_9MICO</name>
<dbReference type="InterPro" id="IPR017941">
    <property type="entry name" value="Rieske_2Fe-2S"/>
</dbReference>
<feature type="compositionally biased region" description="Gly residues" evidence="5">
    <location>
        <begin position="51"/>
        <end position="63"/>
    </location>
</feature>
<dbReference type="Proteomes" id="UP001595685">
    <property type="component" value="Unassembled WGS sequence"/>
</dbReference>
<dbReference type="CDD" id="cd03467">
    <property type="entry name" value="Rieske"/>
    <property type="match status" value="1"/>
</dbReference>
<evidence type="ECO:0000256" key="2">
    <source>
        <dbReference type="ARBA" id="ARBA00022723"/>
    </source>
</evidence>
<keyword evidence="3" id="KW-0408">Iron</keyword>
<dbReference type="RefSeq" id="WP_376985376.1">
    <property type="nucleotide sequence ID" value="NZ_JBHRWW010000002.1"/>
</dbReference>
<proteinExistence type="predicted"/>
<keyword evidence="8" id="KW-1185">Reference proteome</keyword>